<feature type="compositionally biased region" description="Basic and acidic residues" evidence="9">
    <location>
        <begin position="850"/>
        <end position="873"/>
    </location>
</feature>
<dbReference type="InterPro" id="IPR009072">
    <property type="entry name" value="Histone-fold"/>
</dbReference>
<keyword evidence="3 8" id="KW-0863">Zinc-finger</keyword>
<dbReference type="GO" id="GO:0046982">
    <property type="term" value="F:protein heterodimerization activity"/>
    <property type="evidence" value="ECO:0007669"/>
    <property type="project" value="InterPro"/>
</dbReference>
<dbReference type="CDD" id="cd15522">
    <property type="entry name" value="PHD_TAF3"/>
    <property type="match status" value="1"/>
</dbReference>
<feature type="compositionally biased region" description="Basic and acidic residues" evidence="9">
    <location>
        <begin position="521"/>
        <end position="532"/>
    </location>
</feature>
<evidence type="ECO:0000259" key="10">
    <source>
        <dbReference type="PROSITE" id="PS50016"/>
    </source>
</evidence>
<dbReference type="CDD" id="cd22916">
    <property type="entry name" value="HFD_TAF3"/>
    <property type="match status" value="1"/>
</dbReference>
<feature type="compositionally biased region" description="Basic and acidic residues" evidence="9">
    <location>
        <begin position="202"/>
        <end position="211"/>
    </location>
</feature>
<dbReference type="InterPro" id="IPR019786">
    <property type="entry name" value="Zinc_finger_PHD-type_CS"/>
</dbReference>
<keyword evidence="7" id="KW-0539">Nucleus</keyword>
<keyword evidence="12" id="KW-1185">Reference proteome</keyword>
<feature type="region of interest" description="Disordered" evidence="9">
    <location>
        <begin position="508"/>
        <end position="549"/>
    </location>
</feature>
<evidence type="ECO:0000256" key="1">
    <source>
        <dbReference type="ARBA" id="ARBA00004123"/>
    </source>
</evidence>
<evidence type="ECO:0000256" key="4">
    <source>
        <dbReference type="ARBA" id="ARBA00022833"/>
    </source>
</evidence>
<dbReference type="EMBL" id="CAKKLH010000280">
    <property type="protein sequence ID" value="CAH0107952.1"/>
    <property type="molecule type" value="Genomic_DNA"/>
</dbReference>
<comment type="subcellular location">
    <subcellularLocation>
        <location evidence="1">Nucleus</location>
    </subcellularLocation>
</comment>
<keyword evidence="4" id="KW-0862">Zinc</keyword>
<dbReference type="InterPro" id="IPR013083">
    <property type="entry name" value="Znf_RING/FYVE/PHD"/>
</dbReference>
<proteinExistence type="predicted"/>
<dbReference type="GO" id="GO:0005669">
    <property type="term" value="C:transcription factor TFIID complex"/>
    <property type="evidence" value="ECO:0007669"/>
    <property type="project" value="TreeGrafter"/>
</dbReference>
<dbReference type="GO" id="GO:0045944">
    <property type="term" value="P:positive regulation of transcription by RNA polymerase II"/>
    <property type="evidence" value="ECO:0007669"/>
    <property type="project" value="TreeGrafter"/>
</dbReference>
<dbReference type="PROSITE" id="PS50016">
    <property type="entry name" value="ZF_PHD_2"/>
    <property type="match status" value="1"/>
</dbReference>
<feature type="compositionally biased region" description="Basic and acidic residues" evidence="9">
    <location>
        <begin position="310"/>
        <end position="374"/>
    </location>
</feature>
<evidence type="ECO:0000313" key="12">
    <source>
        <dbReference type="Proteomes" id="UP000789390"/>
    </source>
</evidence>
<evidence type="ECO:0000256" key="9">
    <source>
        <dbReference type="SAM" id="MobiDB-lite"/>
    </source>
</evidence>
<evidence type="ECO:0000256" key="7">
    <source>
        <dbReference type="ARBA" id="ARBA00023242"/>
    </source>
</evidence>
<name>A0A8J2RR17_9CRUS</name>
<accession>A0A8J2RR17</accession>
<dbReference type="Pfam" id="PF00628">
    <property type="entry name" value="PHD"/>
    <property type="match status" value="1"/>
</dbReference>
<feature type="domain" description="PHD-type" evidence="10">
    <location>
        <begin position="895"/>
        <end position="945"/>
    </location>
</feature>
<feature type="compositionally biased region" description="Polar residues" evidence="9">
    <location>
        <begin position="657"/>
        <end position="667"/>
    </location>
</feature>
<dbReference type="PROSITE" id="PS01359">
    <property type="entry name" value="ZF_PHD_1"/>
    <property type="match status" value="1"/>
</dbReference>
<feature type="region of interest" description="Disordered" evidence="9">
    <location>
        <begin position="657"/>
        <end position="731"/>
    </location>
</feature>
<dbReference type="AlphaFoldDB" id="A0A8J2RR17"/>
<comment type="caution">
    <text evidence="11">The sequence shown here is derived from an EMBL/GenBank/DDBJ whole genome shotgun (WGS) entry which is preliminary data.</text>
</comment>
<dbReference type="SMART" id="SM00576">
    <property type="entry name" value="BTP"/>
    <property type="match status" value="1"/>
</dbReference>
<dbReference type="SMART" id="SM00249">
    <property type="entry name" value="PHD"/>
    <property type="match status" value="1"/>
</dbReference>
<feature type="region of interest" description="Disordered" evidence="9">
    <location>
        <begin position="184"/>
        <end position="215"/>
    </location>
</feature>
<gene>
    <name evidence="11" type="ORF">DGAL_LOCUS11293</name>
</gene>
<dbReference type="PANTHER" id="PTHR46452:SF1">
    <property type="entry name" value="TRANSCRIPTION INITIATION FACTOR TFIID SUBUNIT 3"/>
    <property type="match status" value="1"/>
</dbReference>
<dbReference type="InterPro" id="IPR006565">
    <property type="entry name" value="BTP"/>
</dbReference>
<keyword evidence="2" id="KW-0479">Metal-binding</keyword>
<feature type="compositionally biased region" description="Polar residues" evidence="9">
    <location>
        <begin position="184"/>
        <end position="198"/>
    </location>
</feature>
<dbReference type="InterPro" id="IPR011011">
    <property type="entry name" value="Znf_FYVE_PHD"/>
</dbReference>
<feature type="region of interest" description="Disordered" evidence="9">
    <location>
        <begin position="815"/>
        <end position="874"/>
    </location>
</feature>
<feature type="compositionally biased region" description="Basic and acidic residues" evidence="9">
    <location>
        <begin position="695"/>
        <end position="711"/>
    </location>
</feature>
<dbReference type="Proteomes" id="UP000789390">
    <property type="component" value="Unassembled WGS sequence"/>
</dbReference>
<feature type="region of interest" description="Disordered" evidence="9">
    <location>
        <begin position="424"/>
        <end position="451"/>
    </location>
</feature>
<feature type="compositionally biased region" description="Basic and acidic residues" evidence="9">
    <location>
        <begin position="720"/>
        <end position="731"/>
    </location>
</feature>
<dbReference type="GO" id="GO:0008270">
    <property type="term" value="F:zinc ion binding"/>
    <property type="evidence" value="ECO:0007669"/>
    <property type="project" value="UniProtKB-KW"/>
</dbReference>
<dbReference type="Gene3D" id="3.30.40.10">
    <property type="entry name" value="Zinc/RING finger domain, C3HC4 (zinc finger)"/>
    <property type="match status" value="1"/>
</dbReference>
<feature type="region of interest" description="Disordered" evidence="9">
    <location>
        <begin position="310"/>
        <end position="378"/>
    </location>
</feature>
<dbReference type="InterPro" id="IPR019787">
    <property type="entry name" value="Znf_PHD-finger"/>
</dbReference>
<evidence type="ECO:0000256" key="6">
    <source>
        <dbReference type="ARBA" id="ARBA00023163"/>
    </source>
</evidence>
<dbReference type="OrthoDB" id="436852at2759"/>
<dbReference type="SUPFAM" id="SSF57903">
    <property type="entry name" value="FYVE/PHD zinc finger"/>
    <property type="match status" value="1"/>
</dbReference>
<evidence type="ECO:0000313" key="11">
    <source>
        <dbReference type="EMBL" id="CAH0107952.1"/>
    </source>
</evidence>
<reference evidence="11" key="1">
    <citation type="submission" date="2021-11" db="EMBL/GenBank/DDBJ databases">
        <authorList>
            <person name="Schell T."/>
        </authorList>
    </citation>
    <scope>NUCLEOTIDE SEQUENCE</scope>
    <source>
        <strain evidence="11">M5</strain>
    </source>
</reference>
<keyword evidence="5" id="KW-0805">Transcription regulation</keyword>
<dbReference type="Gene3D" id="1.10.20.10">
    <property type="entry name" value="Histone, subunit A"/>
    <property type="match status" value="1"/>
</dbReference>
<sequence length="1164" mass="130931">MEFRKYNKKREKLRPVLQVKSCFLSLKMNEFQIEVLRQVVGHCCHNIGWNGIHASSLDLLTEVLQKYLTEIGYSLHRYSEQFGRTGPNLDDLGLAFRDIGISIPDLSDYVCNVEPTPFNEEISELPLPRDHALNFLKPGSHEVLSRPVHIHEHLPPMQHIILGEDKVSGDETEIAETLSIAVQDSAEQNTQTSLSPHSYSFKRPDGAEKRKGGWFVDDGQPIREISSVMMTTSGYLSSSREGKLPETKIRKVCLETELDHSLPFEKKVNMKKVFEGIKKSDESSQKCEERDSDLVKKLNEIIKDREVENDEGKTVQLEETKEADIEKEGKRERNKERERVRDQEKEKEREVERDRESEKAKKDKIVVKEQEKEKMKKKRSKEKLLEEFAFFEKDKSTSFKPSELTTVDSTKQKLNIFKKLSKTKDVDNHASSRAAVPPTHRVPPSGTNEFEKESAASFDDIAFKGLSDALLSSNSEAFFNENPKVSKKERKLKTKKDRYGFVPEVETVDGQSNRRSGTDFCKVDSVDSREESNLQSDSTSGGGKSSQSKAKMIIGHGVDLPKKKRGRPSRMMTPELGETQIAEVVPIVHAESSIPKSFFPFSPHFPVTGLIPQPFIPNVPFNLLGVPPLGLRSPIGIPSSNMLPSVGLIANNSSPTDFCTTSKTDSAQKVPPLPSPTTKSPNIVDSLPESSLHVDTCEGDAKISDEQERKAKREKKKEKKDREKDKEKCKEKEEITVPKITFKFAAAPISPNPSTTDSTPKLIFKAMAGREGNFTTTGSGNRDVISQSPVQPSVEVAKFSALVTRPPKLVKSVKETQANKLGGETSLESPTSHTAGPARTPSPSPKVRREKPQKPPRVTKEKEKEKKKGDKPGVGDVAVITETVGSYYDEFGNKIWICPACGRQDDGTPMIGCDECDDWYHWVCVGIRVPPAETESWFCQRCIAKKQDFFLFIFCCTWKIFQQMSLFIRFFDLDFDAFPGSRSGESNIQLTMAEDRFWKIDAYSVESQNHRELQSLEFEWQVRISGRHGHPWYEDGAIFMLSSCDGSDDDVFGEVFNQESSSIAESMSRVDIFQKDDDCSYFEIELMWRKSRDIKSVQNLSQQFVDSVESKIQLHGCFVRNDDIGSSNQFCSVAPCFNPGSGGLCDGWVKLERGVIGGTANQQG</sequence>
<evidence type="ECO:0000256" key="5">
    <source>
        <dbReference type="ARBA" id="ARBA00023015"/>
    </source>
</evidence>
<evidence type="ECO:0000256" key="3">
    <source>
        <dbReference type="ARBA" id="ARBA00022771"/>
    </source>
</evidence>
<dbReference type="GO" id="GO:0002039">
    <property type="term" value="F:p53 binding"/>
    <property type="evidence" value="ECO:0007669"/>
    <property type="project" value="TreeGrafter"/>
</dbReference>
<dbReference type="InterPro" id="IPR001965">
    <property type="entry name" value="Znf_PHD"/>
</dbReference>
<dbReference type="Pfam" id="PF07524">
    <property type="entry name" value="Bromo_TP"/>
    <property type="match status" value="1"/>
</dbReference>
<organism evidence="11 12">
    <name type="scientific">Daphnia galeata</name>
    <dbReference type="NCBI Taxonomy" id="27404"/>
    <lineage>
        <taxon>Eukaryota</taxon>
        <taxon>Metazoa</taxon>
        <taxon>Ecdysozoa</taxon>
        <taxon>Arthropoda</taxon>
        <taxon>Crustacea</taxon>
        <taxon>Branchiopoda</taxon>
        <taxon>Diplostraca</taxon>
        <taxon>Cladocera</taxon>
        <taxon>Anomopoda</taxon>
        <taxon>Daphniidae</taxon>
        <taxon>Daphnia</taxon>
    </lineage>
</organism>
<evidence type="ECO:0000256" key="2">
    <source>
        <dbReference type="ARBA" id="ARBA00022723"/>
    </source>
</evidence>
<protein>
    <recommendedName>
        <fullName evidence="10">PHD-type domain-containing protein</fullName>
    </recommendedName>
</protein>
<dbReference type="PANTHER" id="PTHR46452">
    <property type="entry name" value="TRANSCRIPTION INITIATION FACTOR TFIID SUBUNIT 3"/>
    <property type="match status" value="1"/>
</dbReference>
<keyword evidence="6" id="KW-0804">Transcription</keyword>
<evidence type="ECO:0000256" key="8">
    <source>
        <dbReference type="PROSITE-ProRule" id="PRU00146"/>
    </source>
</evidence>